<comment type="caution">
    <text evidence="1">The sequence shown here is derived from an EMBL/GenBank/DDBJ whole genome shotgun (WGS) entry which is preliminary data.</text>
</comment>
<keyword evidence="2" id="KW-1185">Reference proteome</keyword>
<sequence>MNDKVALLDSDSDCSVRVIPGQRLSIARPRVQYEEDPASCQFTPSMMLSHTWSPLVCSGCDCPNHYSPSTTSCDEETADADPTFNNLLRSNDPPSPFEEYELRDSISVGEARVAAIDNHVAALKELQQALSSQLALIGAGLEGLHSERGKVVARIAEHKRLLSPVRRLPPEILFKIFLGTIIFPMPRTQSKKDEDWWDFHPSESALWSIELVCKMWRQAVIDFPGLWSRINIFLSDDNFSLSDFRYVRQLGRQIARTRCHPLSILICAGRPQTVSKSLPPELRLFLFSIQDRIQSLYLYLPPALFHSIATLRLSLPILRVLTLLITAAIPGRTKLFGDTPILDTLDTVDVRNVISAFDLPYRQITRYSTYHVFQPSIHIGPQTCGILCALIEIKNLEECDLRCEVRTTWPLPERVTFSRTCQKLRVLTLSSWAYEYPDSVLAQLLDALVIPHLSTLKVDCCVDEGHQRDTEKSFTAIQGLISRSRSPLTTFHFTHGNIAETDLLSLFRSTSSTLQEVKLLDVGPIALTDGILTPLVISDANNVLLPKLHALHISGEMQFDTNLFVEMVESRWTCELPSFQRLRTIELSRMFSSNKERESVELGRTSALSKLEKYRTEGLRLSYCIASA</sequence>
<dbReference type="EMBL" id="JAUEPU010000014">
    <property type="protein sequence ID" value="KAK0497087.1"/>
    <property type="molecule type" value="Genomic_DNA"/>
</dbReference>
<evidence type="ECO:0000313" key="1">
    <source>
        <dbReference type="EMBL" id="KAK0497087.1"/>
    </source>
</evidence>
<protein>
    <recommendedName>
        <fullName evidence="3">F-box domain-containing protein</fullName>
    </recommendedName>
</protein>
<evidence type="ECO:0000313" key="2">
    <source>
        <dbReference type="Proteomes" id="UP001175228"/>
    </source>
</evidence>
<dbReference type="AlphaFoldDB" id="A0AA39Q6C0"/>
<organism evidence="1 2">
    <name type="scientific">Armillaria luteobubalina</name>
    <dbReference type="NCBI Taxonomy" id="153913"/>
    <lineage>
        <taxon>Eukaryota</taxon>
        <taxon>Fungi</taxon>
        <taxon>Dikarya</taxon>
        <taxon>Basidiomycota</taxon>
        <taxon>Agaricomycotina</taxon>
        <taxon>Agaricomycetes</taxon>
        <taxon>Agaricomycetidae</taxon>
        <taxon>Agaricales</taxon>
        <taxon>Marasmiineae</taxon>
        <taxon>Physalacriaceae</taxon>
        <taxon>Armillaria</taxon>
    </lineage>
</organism>
<accession>A0AA39Q6C0</accession>
<evidence type="ECO:0008006" key="3">
    <source>
        <dbReference type="Google" id="ProtNLM"/>
    </source>
</evidence>
<proteinExistence type="predicted"/>
<dbReference type="Proteomes" id="UP001175228">
    <property type="component" value="Unassembled WGS sequence"/>
</dbReference>
<reference evidence="1" key="1">
    <citation type="submission" date="2023-06" db="EMBL/GenBank/DDBJ databases">
        <authorList>
            <consortium name="Lawrence Berkeley National Laboratory"/>
            <person name="Ahrendt S."/>
            <person name="Sahu N."/>
            <person name="Indic B."/>
            <person name="Wong-Bajracharya J."/>
            <person name="Merenyi Z."/>
            <person name="Ke H.-M."/>
            <person name="Monk M."/>
            <person name="Kocsube S."/>
            <person name="Drula E."/>
            <person name="Lipzen A."/>
            <person name="Balint B."/>
            <person name="Henrissat B."/>
            <person name="Andreopoulos B."/>
            <person name="Martin F.M."/>
            <person name="Harder C.B."/>
            <person name="Rigling D."/>
            <person name="Ford K.L."/>
            <person name="Foster G.D."/>
            <person name="Pangilinan J."/>
            <person name="Papanicolaou A."/>
            <person name="Barry K."/>
            <person name="LaButti K."/>
            <person name="Viragh M."/>
            <person name="Koriabine M."/>
            <person name="Yan M."/>
            <person name="Riley R."/>
            <person name="Champramary S."/>
            <person name="Plett K.L."/>
            <person name="Tsai I.J."/>
            <person name="Slot J."/>
            <person name="Sipos G."/>
            <person name="Plett J."/>
            <person name="Nagy L.G."/>
            <person name="Grigoriev I.V."/>
        </authorList>
    </citation>
    <scope>NUCLEOTIDE SEQUENCE</scope>
    <source>
        <strain evidence="1">HWK02</strain>
    </source>
</reference>
<name>A0AA39Q6C0_9AGAR</name>
<gene>
    <name evidence="1" type="ORF">EDD18DRAFT_1462719</name>
</gene>